<evidence type="ECO:0000313" key="4">
    <source>
        <dbReference type="Proteomes" id="UP000186785"/>
    </source>
</evidence>
<gene>
    <name evidence="3" type="ORF">BSR29_00470</name>
</gene>
<accession>A0A1Q5PPN0</accession>
<dbReference type="PANTHER" id="PTHR23542">
    <property type="match status" value="1"/>
</dbReference>
<protein>
    <recommendedName>
        <fullName evidence="5">MFS transporter</fullName>
    </recommendedName>
</protein>
<name>A0A1Q5PPN0_9ACTO</name>
<dbReference type="Proteomes" id="UP000186785">
    <property type="component" value="Unassembled WGS sequence"/>
</dbReference>
<dbReference type="InterPro" id="IPR011701">
    <property type="entry name" value="MFS"/>
</dbReference>
<feature type="transmembrane region" description="Helical" evidence="2">
    <location>
        <begin position="342"/>
        <end position="364"/>
    </location>
</feature>
<feature type="transmembrane region" description="Helical" evidence="2">
    <location>
        <begin position="79"/>
        <end position="98"/>
    </location>
</feature>
<evidence type="ECO:0000313" key="3">
    <source>
        <dbReference type="EMBL" id="OKL49472.1"/>
    </source>
</evidence>
<organism evidence="3 4">
    <name type="scientific">Boudabousia liubingyangii</name>
    <dbReference type="NCBI Taxonomy" id="1921764"/>
    <lineage>
        <taxon>Bacteria</taxon>
        <taxon>Bacillati</taxon>
        <taxon>Actinomycetota</taxon>
        <taxon>Actinomycetes</taxon>
        <taxon>Actinomycetales</taxon>
        <taxon>Actinomycetaceae</taxon>
        <taxon>Boudabousia</taxon>
    </lineage>
</organism>
<comment type="caution">
    <text evidence="3">The sequence shown here is derived from an EMBL/GenBank/DDBJ whole genome shotgun (WGS) entry which is preliminary data.</text>
</comment>
<dbReference type="EMBL" id="MQSV01000001">
    <property type="protein sequence ID" value="OKL49472.1"/>
    <property type="molecule type" value="Genomic_DNA"/>
</dbReference>
<feature type="transmembrane region" description="Helical" evidence="2">
    <location>
        <begin position="219"/>
        <end position="242"/>
    </location>
</feature>
<feature type="transmembrane region" description="Helical" evidence="2">
    <location>
        <begin position="12"/>
        <end position="39"/>
    </location>
</feature>
<dbReference type="Pfam" id="PF07690">
    <property type="entry name" value="MFS_1"/>
    <property type="match status" value="2"/>
</dbReference>
<proteinExistence type="predicted"/>
<feature type="transmembrane region" description="Helical" evidence="2">
    <location>
        <begin position="279"/>
        <end position="302"/>
    </location>
</feature>
<feature type="transmembrane region" description="Helical" evidence="2">
    <location>
        <begin position="370"/>
        <end position="389"/>
    </location>
</feature>
<keyword evidence="2" id="KW-1133">Transmembrane helix</keyword>
<dbReference type="GO" id="GO:0022857">
    <property type="term" value="F:transmembrane transporter activity"/>
    <property type="evidence" value="ECO:0007669"/>
    <property type="project" value="InterPro"/>
</dbReference>
<feature type="transmembrane region" description="Helical" evidence="2">
    <location>
        <begin position="45"/>
        <end position="67"/>
    </location>
</feature>
<keyword evidence="2" id="KW-0812">Transmembrane</keyword>
<feature type="transmembrane region" description="Helical" evidence="2">
    <location>
        <begin position="174"/>
        <end position="191"/>
    </location>
</feature>
<reference evidence="3 4" key="1">
    <citation type="submission" date="2016-11" db="EMBL/GenBank/DDBJ databases">
        <title>Actinomyces gypaetusis sp. nov. isolated from the vulture Gypaetus barbatus in Qinghai Tibet Plateau China.</title>
        <authorList>
            <person name="Meng X."/>
        </authorList>
    </citation>
    <scope>NUCLEOTIDE SEQUENCE [LARGE SCALE GENOMIC DNA]</scope>
    <source>
        <strain evidence="3 4">VUL4_2</strain>
    </source>
</reference>
<feature type="transmembrane region" description="Helical" evidence="2">
    <location>
        <begin position="254"/>
        <end position="272"/>
    </location>
</feature>
<dbReference type="RefSeq" id="WP_073708362.1">
    <property type="nucleotide sequence ID" value="NZ_MQSV01000001.1"/>
</dbReference>
<keyword evidence="2" id="KW-0472">Membrane</keyword>
<dbReference type="SUPFAM" id="SSF103473">
    <property type="entry name" value="MFS general substrate transporter"/>
    <property type="match status" value="1"/>
</dbReference>
<dbReference type="OrthoDB" id="9180256at2"/>
<dbReference type="PANTHER" id="PTHR23542:SF1">
    <property type="entry name" value="MAJOR FACILITATOR SUPERFAMILY (MFS) PROFILE DOMAIN-CONTAINING PROTEIN"/>
    <property type="match status" value="1"/>
</dbReference>
<keyword evidence="4" id="KW-1185">Reference proteome</keyword>
<sequence>MFETYAKLYRLPGAFLFSLAGFIARFPMSFIGLSTLMLIRHTHGQYWIAGLVDAASIIGFAGAAPWLARLVDRHGQAQVMRPSLTVSILANIALITVALQTGPVWLLCILAAIAGAFSGSIGAMVRSRWSHLLEDPKKLKSAFALESALDELVFMLGPVLATALTASVHPASGLVLAILFALFGGMWFFSLKSTQPTPSKHLPVDPQVAERGSVMRYPALWAIGATFVGAGTLFGALDVSILEFTKVLGHPATSGIQLGIMAGGSLVGALIYGSRDWPLPLWAMYLAGMALLSIGVTGFLFAHTQITMGIIMFVAGLVVAPIITIAYSIVEFAIPRQQITEGLTWMNTFMNLGVALGSFTGGVFVDHYSYTGGLWVTAIASWFMFWIALATSRLIRSALGSSGTLRELATRRAKAWKDARASRPATKPAKGKPKRVLKPSDHDYKLTPAEFEAEIGLANPTEDVRRFPPSTIGDISGQETQPDVQ</sequence>
<dbReference type="AlphaFoldDB" id="A0A1Q5PPN0"/>
<feature type="region of interest" description="Disordered" evidence="1">
    <location>
        <begin position="417"/>
        <end position="443"/>
    </location>
</feature>
<feature type="transmembrane region" description="Helical" evidence="2">
    <location>
        <begin position="104"/>
        <end position="127"/>
    </location>
</feature>
<evidence type="ECO:0000256" key="1">
    <source>
        <dbReference type="SAM" id="MobiDB-lite"/>
    </source>
</evidence>
<dbReference type="InterPro" id="IPR036259">
    <property type="entry name" value="MFS_trans_sf"/>
</dbReference>
<dbReference type="Gene3D" id="1.20.1250.20">
    <property type="entry name" value="MFS general substrate transporter like domains"/>
    <property type="match status" value="1"/>
</dbReference>
<evidence type="ECO:0000256" key="2">
    <source>
        <dbReference type="SAM" id="Phobius"/>
    </source>
</evidence>
<feature type="region of interest" description="Disordered" evidence="1">
    <location>
        <begin position="456"/>
        <end position="485"/>
    </location>
</feature>
<feature type="transmembrane region" description="Helical" evidence="2">
    <location>
        <begin position="308"/>
        <end position="330"/>
    </location>
</feature>
<dbReference type="STRING" id="1921764.BSR28_02005"/>
<evidence type="ECO:0008006" key="5">
    <source>
        <dbReference type="Google" id="ProtNLM"/>
    </source>
</evidence>